<comment type="caution">
    <text evidence="2">The sequence shown here is derived from an EMBL/GenBank/DDBJ whole genome shotgun (WGS) entry which is preliminary data.</text>
</comment>
<evidence type="ECO:0000313" key="2">
    <source>
        <dbReference type="EMBL" id="PSB31013.1"/>
    </source>
</evidence>
<feature type="domain" description="DUF4007" evidence="1">
    <location>
        <begin position="15"/>
        <end position="303"/>
    </location>
</feature>
<keyword evidence="3" id="KW-1185">Reference proteome</keyword>
<proteinExistence type="predicted"/>
<dbReference type="RefSeq" id="WP_106255743.1">
    <property type="nucleotide sequence ID" value="NZ_CAWNSW010000051.1"/>
</dbReference>
<dbReference type="Proteomes" id="UP000239576">
    <property type="component" value="Unassembled WGS sequence"/>
</dbReference>
<dbReference type="Pfam" id="PF13182">
    <property type="entry name" value="DUF4007"/>
    <property type="match status" value="1"/>
</dbReference>
<organism evidence="2 3">
    <name type="scientific">Stenomitos frigidus ULC18</name>
    <dbReference type="NCBI Taxonomy" id="2107698"/>
    <lineage>
        <taxon>Bacteria</taxon>
        <taxon>Bacillati</taxon>
        <taxon>Cyanobacteriota</taxon>
        <taxon>Cyanophyceae</taxon>
        <taxon>Leptolyngbyales</taxon>
        <taxon>Leptolyngbyaceae</taxon>
        <taxon>Stenomitos</taxon>
    </lineage>
</organism>
<evidence type="ECO:0000313" key="3">
    <source>
        <dbReference type="Proteomes" id="UP000239576"/>
    </source>
</evidence>
<evidence type="ECO:0000259" key="1">
    <source>
        <dbReference type="Pfam" id="PF13182"/>
    </source>
</evidence>
<gene>
    <name evidence="2" type="ORF">C7B82_07795</name>
</gene>
<protein>
    <submittedName>
        <fullName evidence="2">DUF4007 domain-containing protein</fullName>
    </submittedName>
</protein>
<name>A0A2T1EEA0_9CYAN</name>
<sequence>MTVSTPQAPTMRQAFARHETFHPRFGWLKKGFDQAAQDPTIFLRDDATVRLGVGKNMVRSIRYWCTAFKLLEEDRPTAFGKQLLGSSGWDPYLEDPASLWLLHWKLLEDPCSVTTWAFVFNQFRSVEFTIDELFNQLCDYRDREAARVADSSLRKDMNCLLRMYGSQPFKASASEESLDCPFADLGLIRSAGNARSYTFRIGSKPTLTAEMVVYACLRYVGQLAEGVQNVPVGKLLYDRGSPGLVFRLTESALYEAIEHCSRFANETVGTTDTLGITDVAGKLEFFFQGQPLPMAEDILNRYYAAR</sequence>
<dbReference type="AlphaFoldDB" id="A0A2T1EEA0"/>
<reference evidence="2 3" key="2">
    <citation type="submission" date="2018-03" db="EMBL/GenBank/DDBJ databases">
        <title>The ancient ancestry and fast evolution of plastids.</title>
        <authorList>
            <person name="Moore K.R."/>
            <person name="Magnabosco C."/>
            <person name="Momper L."/>
            <person name="Gold D.A."/>
            <person name="Bosak T."/>
            <person name="Fournier G.P."/>
        </authorList>
    </citation>
    <scope>NUCLEOTIDE SEQUENCE [LARGE SCALE GENOMIC DNA]</scope>
    <source>
        <strain evidence="2 3">ULC18</strain>
    </source>
</reference>
<dbReference type="InterPro" id="IPR025248">
    <property type="entry name" value="DUF4007"/>
</dbReference>
<dbReference type="OrthoDB" id="747541at2"/>
<reference evidence="3" key="1">
    <citation type="submission" date="2018-02" db="EMBL/GenBank/DDBJ databases">
        <authorList>
            <person name="Moore K."/>
            <person name="Momper L."/>
        </authorList>
    </citation>
    <scope>NUCLEOTIDE SEQUENCE [LARGE SCALE GENOMIC DNA]</scope>
    <source>
        <strain evidence="3">ULC18</strain>
    </source>
</reference>
<accession>A0A2T1EEA0</accession>
<dbReference type="EMBL" id="PVWK01000043">
    <property type="protein sequence ID" value="PSB31013.1"/>
    <property type="molecule type" value="Genomic_DNA"/>
</dbReference>